<dbReference type="EMBL" id="JACJIP010000023">
    <property type="protein sequence ID" value="MBA9086827.1"/>
    <property type="molecule type" value="Genomic_DNA"/>
</dbReference>
<keyword evidence="2" id="KW-1185">Reference proteome</keyword>
<name>A0A7W3SV82_9BACL</name>
<organism evidence="1 2">
    <name type="scientific">Fontibacillus solani</name>
    <dbReference type="NCBI Taxonomy" id="1572857"/>
    <lineage>
        <taxon>Bacteria</taxon>
        <taxon>Bacillati</taxon>
        <taxon>Bacillota</taxon>
        <taxon>Bacilli</taxon>
        <taxon>Bacillales</taxon>
        <taxon>Paenibacillaceae</taxon>
        <taxon>Fontibacillus</taxon>
    </lineage>
</organism>
<comment type="caution">
    <text evidence="1">The sequence shown here is derived from an EMBL/GenBank/DDBJ whole genome shotgun (WGS) entry which is preliminary data.</text>
</comment>
<reference evidence="1 2" key="1">
    <citation type="submission" date="2020-08" db="EMBL/GenBank/DDBJ databases">
        <title>Genomic Encyclopedia of Type Strains, Phase III (KMG-III): the genomes of soil and plant-associated and newly described type strains.</title>
        <authorList>
            <person name="Whitman W."/>
        </authorList>
    </citation>
    <scope>NUCLEOTIDE SEQUENCE [LARGE SCALE GENOMIC DNA]</scope>
    <source>
        <strain evidence="1 2">CECT 8693</strain>
    </source>
</reference>
<evidence type="ECO:0000313" key="1">
    <source>
        <dbReference type="EMBL" id="MBA9086827.1"/>
    </source>
</evidence>
<dbReference type="Proteomes" id="UP000567067">
    <property type="component" value="Unassembled WGS sequence"/>
</dbReference>
<gene>
    <name evidence="1" type="ORF">FHR92_003307</name>
</gene>
<sequence length="163" mass="19210">MPKRQVSVYDTPSEYSAEVRSSFEELGLWNEYFSAFVESTMVQTEDGKFTSHYENHVRTEYISKYLDVKFDRYYKRVQCPILFLPSEEDWNNERIRSIMHVFANMVKVSMIHRIPKSIHAYVWMQMPSVVSSAVKTFLKEVNIAGRQLVNCKDQQVLDKLPPV</sequence>
<dbReference type="RefSeq" id="WP_182537266.1">
    <property type="nucleotide sequence ID" value="NZ_JACJIP010000023.1"/>
</dbReference>
<evidence type="ECO:0000313" key="2">
    <source>
        <dbReference type="Proteomes" id="UP000567067"/>
    </source>
</evidence>
<proteinExistence type="predicted"/>
<protein>
    <submittedName>
        <fullName evidence="1">Uncharacterized protein</fullName>
    </submittedName>
</protein>
<dbReference type="AlphaFoldDB" id="A0A7W3SV82"/>
<dbReference type="InterPro" id="IPR029058">
    <property type="entry name" value="AB_hydrolase_fold"/>
</dbReference>
<accession>A0A7W3SV82</accession>
<dbReference type="Gene3D" id="3.40.50.1820">
    <property type="entry name" value="alpha/beta hydrolase"/>
    <property type="match status" value="1"/>
</dbReference>